<reference evidence="12 13" key="1">
    <citation type="submission" date="2019-12" db="EMBL/GenBank/DDBJ databases">
        <title>Maritimibacter sp. nov. sp. isolated from sea sand.</title>
        <authorList>
            <person name="Kim J."/>
            <person name="Jeong S.E."/>
            <person name="Jung H.S."/>
            <person name="Jeon C.O."/>
        </authorList>
    </citation>
    <scope>NUCLEOTIDE SEQUENCE [LARGE SCALE GENOMIC DNA]</scope>
    <source>
        <strain evidence="12 13">DP07</strain>
    </source>
</reference>
<dbReference type="InterPro" id="IPR045851">
    <property type="entry name" value="AMP-bd_C_sf"/>
</dbReference>
<dbReference type="PANTHER" id="PTHR43767">
    <property type="entry name" value="LONG-CHAIN-FATTY-ACID--COA LIGASE"/>
    <property type="match status" value="1"/>
</dbReference>
<dbReference type="GO" id="GO:0046872">
    <property type="term" value="F:metal ion binding"/>
    <property type="evidence" value="ECO:0007669"/>
    <property type="project" value="UniProtKB-KW"/>
</dbReference>
<comment type="catalytic activity">
    <reaction evidence="7">
        <text>3-(methylsulfanyl)propanoate + ATP + CoA = 3-(methylsulfanyl)propanoyl-CoA + AMP + diphosphate</text>
        <dbReference type="Rhea" id="RHEA:43052"/>
        <dbReference type="ChEBI" id="CHEBI:30616"/>
        <dbReference type="ChEBI" id="CHEBI:33019"/>
        <dbReference type="ChEBI" id="CHEBI:49016"/>
        <dbReference type="ChEBI" id="CHEBI:57287"/>
        <dbReference type="ChEBI" id="CHEBI:82815"/>
        <dbReference type="ChEBI" id="CHEBI:456215"/>
        <dbReference type="EC" id="6.2.1.44"/>
    </reaction>
    <physiologicalReaction direction="left-to-right" evidence="7">
        <dbReference type="Rhea" id="RHEA:43053"/>
    </physiologicalReaction>
</comment>
<feature type="domain" description="AMP-binding enzyme C-terminal" evidence="11">
    <location>
        <begin position="424"/>
        <end position="500"/>
    </location>
</feature>
<dbReference type="InterPro" id="IPR042099">
    <property type="entry name" value="ANL_N_sf"/>
</dbReference>
<evidence type="ECO:0000256" key="7">
    <source>
        <dbReference type="ARBA" id="ARBA00051915"/>
    </source>
</evidence>
<dbReference type="PANTHER" id="PTHR43767:SF1">
    <property type="entry name" value="NONRIBOSOMAL PEPTIDE SYNTHASE PES1 (EUROFUNG)-RELATED"/>
    <property type="match status" value="1"/>
</dbReference>
<dbReference type="Pfam" id="PF13193">
    <property type="entry name" value="AMP-binding_C"/>
    <property type="match status" value="1"/>
</dbReference>
<keyword evidence="5" id="KW-0479">Metal-binding</keyword>
<dbReference type="AlphaFoldDB" id="A0A845M1T8"/>
<evidence type="ECO:0000256" key="4">
    <source>
        <dbReference type="ARBA" id="ARBA00022598"/>
    </source>
</evidence>
<dbReference type="PROSITE" id="PS00455">
    <property type="entry name" value="AMP_BINDING"/>
    <property type="match status" value="1"/>
</dbReference>
<evidence type="ECO:0000256" key="6">
    <source>
        <dbReference type="ARBA" id="ARBA00022842"/>
    </source>
</evidence>
<dbReference type="EC" id="6.2.1.44" evidence="8"/>
<protein>
    <recommendedName>
        <fullName evidence="9">3-methylmercaptopropionyl-CoA ligase</fullName>
        <ecNumber evidence="8">6.2.1.44</ecNumber>
    </recommendedName>
</protein>
<dbReference type="SUPFAM" id="SSF56801">
    <property type="entry name" value="Acetyl-CoA synthetase-like"/>
    <property type="match status" value="1"/>
</dbReference>
<comment type="similarity">
    <text evidence="2">Belongs to the ATP-dependent AMP-binding enzyme family.</text>
</comment>
<evidence type="ECO:0000256" key="1">
    <source>
        <dbReference type="ARBA" id="ARBA00001946"/>
    </source>
</evidence>
<sequence>MEFQISQGLRRAAQVNPAGIATICGDRRKTWAETYDRVTRLAAGFVAMGVAPGDRVAILSENTDLFFEAYYAIWWCGAVATPINMRLAPAEVAYRLEDAGVRLLMFDDAHVDLVAELPSDLMTGIATIRLAAAPMDGVATSDSLIASHAPAPDAGAGGDDLAFIVYTGGSTGRAKGVMLTHTNICVNGLSAQQTIGYERSSVFLHAGPMSHLADGMSVFGVTLATGTHVFSPRFTVDGCLGLIAEHRVTHLCVVPTMVAMLVEGAENSARDLSSLTQIQFGSSPMPDGTLKRAVALWPDILFLHGYGMTETSPLITMHPLETRRPDVAGDLLRSCGQAVPHLDLRIVDDTGADLPPGEIGELVVRGPTVMKGYWNLPDVTARALRDGWMHTEDAAYMDENGYVYVVDRLKDMIISGGENIYSTEVENALSEIEDVAQVAVIGLPHDKWGEVVHAVITPAPGATPDEASVIAACKARIASYKCPKSVTFRTDPMPLTNAGKIDKKVLREGAKR</sequence>
<dbReference type="Gene3D" id="3.30.300.30">
    <property type="match status" value="1"/>
</dbReference>
<evidence type="ECO:0000256" key="9">
    <source>
        <dbReference type="ARBA" id="ARBA00067668"/>
    </source>
</evidence>
<evidence type="ECO:0000256" key="5">
    <source>
        <dbReference type="ARBA" id="ARBA00022723"/>
    </source>
</evidence>
<evidence type="ECO:0000313" key="13">
    <source>
        <dbReference type="Proteomes" id="UP000467322"/>
    </source>
</evidence>
<gene>
    <name evidence="12" type="ORF">GQE99_01390</name>
</gene>
<dbReference type="InterPro" id="IPR020845">
    <property type="entry name" value="AMP-binding_CS"/>
</dbReference>
<dbReference type="EMBL" id="WTUX01000003">
    <property type="protein sequence ID" value="MZR11677.1"/>
    <property type="molecule type" value="Genomic_DNA"/>
</dbReference>
<keyword evidence="13" id="KW-1185">Reference proteome</keyword>
<dbReference type="Gene3D" id="3.40.50.12780">
    <property type="entry name" value="N-terminal domain of ligase-like"/>
    <property type="match status" value="1"/>
</dbReference>
<dbReference type="Proteomes" id="UP000467322">
    <property type="component" value="Unassembled WGS sequence"/>
</dbReference>
<evidence type="ECO:0000259" key="10">
    <source>
        <dbReference type="Pfam" id="PF00501"/>
    </source>
</evidence>
<dbReference type="CDD" id="cd17631">
    <property type="entry name" value="FACL_FadD13-like"/>
    <property type="match status" value="1"/>
</dbReference>
<comment type="subunit">
    <text evidence="3">Homodimer.</text>
</comment>
<evidence type="ECO:0000313" key="12">
    <source>
        <dbReference type="EMBL" id="MZR11677.1"/>
    </source>
</evidence>
<dbReference type="GO" id="GO:0016878">
    <property type="term" value="F:acid-thiol ligase activity"/>
    <property type="evidence" value="ECO:0007669"/>
    <property type="project" value="UniProtKB-ARBA"/>
</dbReference>
<dbReference type="InterPro" id="IPR025110">
    <property type="entry name" value="AMP-bd_C"/>
</dbReference>
<evidence type="ECO:0000256" key="8">
    <source>
        <dbReference type="ARBA" id="ARBA00066616"/>
    </source>
</evidence>
<evidence type="ECO:0000259" key="11">
    <source>
        <dbReference type="Pfam" id="PF13193"/>
    </source>
</evidence>
<proteinExistence type="inferred from homology"/>
<comment type="caution">
    <text evidence="12">The sequence shown here is derived from an EMBL/GenBank/DDBJ whole genome shotgun (WGS) entry which is preliminary data.</text>
</comment>
<organism evidence="12 13">
    <name type="scientific">Maritimibacter harenae</name>
    <dbReference type="NCBI Taxonomy" id="2606218"/>
    <lineage>
        <taxon>Bacteria</taxon>
        <taxon>Pseudomonadati</taxon>
        <taxon>Pseudomonadota</taxon>
        <taxon>Alphaproteobacteria</taxon>
        <taxon>Rhodobacterales</taxon>
        <taxon>Roseobacteraceae</taxon>
        <taxon>Maritimibacter</taxon>
    </lineage>
</organism>
<evidence type="ECO:0000256" key="2">
    <source>
        <dbReference type="ARBA" id="ARBA00006432"/>
    </source>
</evidence>
<accession>A0A845M1T8</accession>
<dbReference type="Pfam" id="PF00501">
    <property type="entry name" value="AMP-binding"/>
    <property type="match status" value="1"/>
</dbReference>
<dbReference type="FunFam" id="3.30.300.30:FF:000008">
    <property type="entry name" value="2,3-dihydroxybenzoate-AMP ligase"/>
    <property type="match status" value="1"/>
</dbReference>
<dbReference type="RefSeq" id="WP_161349804.1">
    <property type="nucleotide sequence ID" value="NZ_WTUX01000003.1"/>
</dbReference>
<name>A0A845M1T8_9RHOB</name>
<dbReference type="InterPro" id="IPR050237">
    <property type="entry name" value="ATP-dep_AMP-bd_enzyme"/>
</dbReference>
<keyword evidence="4" id="KW-0436">Ligase</keyword>
<keyword evidence="6" id="KW-0460">Magnesium</keyword>
<comment type="cofactor">
    <cofactor evidence="1">
        <name>Mg(2+)</name>
        <dbReference type="ChEBI" id="CHEBI:18420"/>
    </cofactor>
</comment>
<evidence type="ECO:0000256" key="3">
    <source>
        <dbReference type="ARBA" id="ARBA00011738"/>
    </source>
</evidence>
<feature type="domain" description="AMP-dependent synthetase/ligase" evidence="10">
    <location>
        <begin position="10"/>
        <end position="374"/>
    </location>
</feature>
<dbReference type="InterPro" id="IPR000873">
    <property type="entry name" value="AMP-dep_synth/lig_dom"/>
</dbReference>